<protein>
    <submittedName>
        <fullName evidence="2">Uncharacterized protein</fullName>
    </submittedName>
</protein>
<reference evidence="2 3" key="1">
    <citation type="submission" date="2020-06" db="EMBL/GenBank/DDBJ databases">
        <authorList>
            <person name="Li R."/>
            <person name="Bekaert M."/>
        </authorList>
    </citation>
    <scope>NUCLEOTIDE SEQUENCE [LARGE SCALE GENOMIC DNA]</scope>
    <source>
        <strain evidence="3">wild</strain>
    </source>
</reference>
<accession>A0A6J8DT94</accession>
<feature type="compositionally biased region" description="Basic and acidic residues" evidence="1">
    <location>
        <begin position="58"/>
        <end position="73"/>
    </location>
</feature>
<dbReference type="Proteomes" id="UP000507470">
    <property type="component" value="Unassembled WGS sequence"/>
</dbReference>
<gene>
    <name evidence="2" type="ORF">MCOR_44063</name>
</gene>
<dbReference type="PANTHER" id="PTHR45823">
    <property type="entry name" value="T-SNARE COILED-COIL HOMOLOGY DOMAIN-CONTAINING PROTEIN"/>
    <property type="match status" value="1"/>
</dbReference>
<evidence type="ECO:0000256" key="1">
    <source>
        <dbReference type="SAM" id="MobiDB-lite"/>
    </source>
</evidence>
<keyword evidence="3" id="KW-1185">Reference proteome</keyword>
<feature type="region of interest" description="Disordered" evidence="1">
    <location>
        <begin position="58"/>
        <end position="90"/>
    </location>
</feature>
<dbReference type="AlphaFoldDB" id="A0A6J8DT94"/>
<name>A0A6J8DT94_MYTCO</name>
<dbReference type="PANTHER" id="PTHR45823:SF1">
    <property type="entry name" value="T-SNARE COILED-COIL HOMOLOGY DOMAIN-CONTAINING PROTEIN"/>
    <property type="match status" value="1"/>
</dbReference>
<evidence type="ECO:0000313" key="2">
    <source>
        <dbReference type="EMBL" id="CAC5410912.1"/>
    </source>
</evidence>
<evidence type="ECO:0000313" key="3">
    <source>
        <dbReference type="Proteomes" id="UP000507470"/>
    </source>
</evidence>
<proteinExistence type="predicted"/>
<sequence>MDSADLENEFETPRLIAQGRPVFPRSRSFETFHDLTPTGEKSIRVNQDQWPSQVNFDRFDKDGMHQTDNRPLSRDVAPSRKVASDQAKNPEVSNRAMVVHFKKKCSANAINKWSIIEKALELATSLRGTDQSILTDLRPKMRTNFKQLTAALASRFQPENESEMYRAQMKSKIRGRTEQIYVLGQDIKRLVR</sequence>
<organism evidence="2 3">
    <name type="scientific">Mytilus coruscus</name>
    <name type="common">Sea mussel</name>
    <dbReference type="NCBI Taxonomy" id="42192"/>
    <lineage>
        <taxon>Eukaryota</taxon>
        <taxon>Metazoa</taxon>
        <taxon>Spiralia</taxon>
        <taxon>Lophotrochozoa</taxon>
        <taxon>Mollusca</taxon>
        <taxon>Bivalvia</taxon>
        <taxon>Autobranchia</taxon>
        <taxon>Pteriomorphia</taxon>
        <taxon>Mytilida</taxon>
        <taxon>Mytiloidea</taxon>
        <taxon>Mytilidae</taxon>
        <taxon>Mytilinae</taxon>
        <taxon>Mytilus</taxon>
    </lineage>
</organism>
<dbReference type="OrthoDB" id="6118021at2759"/>
<dbReference type="EMBL" id="CACVKT020007820">
    <property type="protein sequence ID" value="CAC5410912.1"/>
    <property type="molecule type" value="Genomic_DNA"/>
</dbReference>